<feature type="transmembrane region" description="Helical" evidence="9">
    <location>
        <begin position="527"/>
        <end position="545"/>
    </location>
</feature>
<feature type="transmembrane region" description="Helical" evidence="9">
    <location>
        <begin position="456"/>
        <end position="474"/>
    </location>
</feature>
<keyword evidence="3" id="KW-0813">Transport</keyword>
<dbReference type="EMBL" id="PSQG01000005">
    <property type="protein sequence ID" value="RCH45196.1"/>
    <property type="molecule type" value="Genomic_DNA"/>
</dbReference>
<organism evidence="10 11">
    <name type="scientific">Blautia obeum</name>
    <dbReference type="NCBI Taxonomy" id="40520"/>
    <lineage>
        <taxon>Bacteria</taxon>
        <taxon>Bacillati</taxon>
        <taxon>Bacillota</taxon>
        <taxon>Clostridia</taxon>
        <taxon>Lachnospirales</taxon>
        <taxon>Lachnospiraceae</taxon>
        <taxon>Blautia</taxon>
    </lineage>
</organism>
<feature type="transmembrane region" description="Helical" evidence="9">
    <location>
        <begin position="579"/>
        <end position="598"/>
    </location>
</feature>
<accession>A0A367G531</accession>
<evidence type="ECO:0000256" key="7">
    <source>
        <dbReference type="ARBA" id="ARBA00023136"/>
    </source>
</evidence>
<feature type="coiled-coil region" evidence="8">
    <location>
        <begin position="232"/>
        <end position="259"/>
    </location>
</feature>
<gene>
    <name evidence="10" type="ORF">C4886_04620</name>
</gene>
<dbReference type="Gene3D" id="3.30.70.2750">
    <property type="match status" value="1"/>
</dbReference>
<comment type="similarity">
    <text evidence="2">Belongs to the V-ATPase 116 kDa subunit family.</text>
</comment>
<evidence type="ECO:0000256" key="9">
    <source>
        <dbReference type="SAM" id="Phobius"/>
    </source>
</evidence>
<dbReference type="InterPro" id="IPR002490">
    <property type="entry name" value="V-ATPase_116kDa_su"/>
</dbReference>
<dbReference type="GO" id="GO:0007035">
    <property type="term" value="P:vacuolar acidification"/>
    <property type="evidence" value="ECO:0007669"/>
    <property type="project" value="TreeGrafter"/>
</dbReference>
<feature type="coiled-coil region" evidence="8">
    <location>
        <begin position="90"/>
        <end position="130"/>
    </location>
</feature>
<dbReference type="Gene3D" id="1.20.1460.20">
    <property type="match status" value="1"/>
</dbReference>
<evidence type="ECO:0000256" key="6">
    <source>
        <dbReference type="ARBA" id="ARBA00023065"/>
    </source>
</evidence>
<evidence type="ECO:0000256" key="1">
    <source>
        <dbReference type="ARBA" id="ARBA00004141"/>
    </source>
</evidence>
<evidence type="ECO:0000256" key="3">
    <source>
        <dbReference type="ARBA" id="ARBA00022448"/>
    </source>
</evidence>
<dbReference type="Pfam" id="PF01496">
    <property type="entry name" value="V_ATPase_I"/>
    <property type="match status" value="2"/>
</dbReference>
<keyword evidence="4 9" id="KW-0812">Transmembrane</keyword>
<dbReference type="GO" id="GO:0016471">
    <property type="term" value="C:vacuolar proton-transporting V-type ATPase complex"/>
    <property type="evidence" value="ECO:0007669"/>
    <property type="project" value="TreeGrafter"/>
</dbReference>
<evidence type="ECO:0000313" key="10">
    <source>
        <dbReference type="EMBL" id="RCH45196.1"/>
    </source>
</evidence>
<evidence type="ECO:0000256" key="4">
    <source>
        <dbReference type="ARBA" id="ARBA00022692"/>
    </source>
</evidence>
<evidence type="ECO:0000256" key="5">
    <source>
        <dbReference type="ARBA" id="ARBA00022989"/>
    </source>
</evidence>
<name>A0A367G531_9FIRM</name>
<dbReference type="GO" id="GO:0046961">
    <property type="term" value="F:proton-transporting ATPase activity, rotational mechanism"/>
    <property type="evidence" value="ECO:0007669"/>
    <property type="project" value="InterPro"/>
</dbReference>
<keyword evidence="5 9" id="KW-1133">Transmembrane helix</keyword>
<feature type="transmembrane region" description="Helical" evidence="9">
    <location>
        <begin position="486"/>
        <end position="507"/>
    </location>
</feature>
<keyword evidence="6" id="KW-0406">Ion transport</keyword>
<sequence>MAVLQMQRISICAMKKNRKAILEELQSLGVLEIDAAELDPELKTMDTMNARLIFEKNASLCDQAIEILDEFSKEKQSMLASLAGKPLIGRKQEEEAIRDQEEILRTAREIQGYRKKLTENNAAAVKLEQQEAALAPWLKLDIPMNFSGTAKAAVLVGSIDGNITLDQVYSQLAADAPQLEAFDIREISNDAGKLSLVVVCLKAQAQELEEALRMQGFARPAQLVSEVPAQELENLKNEVVRIQEESEQIREQIRALHDRKSSLQLLSDYFRIRAQKYEVLGQLRQSESTFFVTGYLPKKQVPAMEKRLTEKYDIVFEAEDAEGENVPVALQNGKFGAAGEGVLAAFGLPGKGEIDPSTIMTACYVFLFGLMLSDAAYGLIVFAVCLGVLLKFPRMESGMQKSIRLFMYCGLSTLFWGVMFGGYFGDFIDVFSKVYLHRPVTVKPVWFAPLNEPMRLLVFSMLFGLIHMFLGMGLKGYMLLRDRKYLDFFCDVVLWFLLLMGLILIFIPSSMFRSISQMDLNLSPAVIQVGKWMAIIGAVGILFMSGRDKKNPFLRLALGAYDLYNITGWVSDILSYSRLLALGLATGVIASVMNQMGSMLGDSILGWIVFILVFVIGHIFNLLINLLGAYVHTCRLQYVEFFGKFFEGGGKEFHPFRENTKYVDIKED</sequence>
<feature type="transmembrane region" description="Helical" evidence="9">
    <location>
        <begin position="604"/>
        <end position="627"/>
    </location>
</feature>
<feature type="transmembrane region" description="Helical" evidence="9">
    <location>
        <begin position="402"/>
        <end position="424"/>
    </location>
</feature>
<dbReference type="PANTHER" id="PTHR11629">
    <property type="entry name" value="VACUOLAR PROTON ATPASES"/>
    <property type="match status" value="1"/>
</dbReference>
<evidence type="ECO:0000313" key="11">
    <source>
        <dbReference type="Proteomes" id="UP000253208"/>
    </source>
</evidence>
<dbReference type="PANTHER" id="PTHR11629:SF63">
    <property type="entry name" value="V-TYPE PROTON ATPASE SUBUNIT A"/>
    <property type="match status" value="1"/>
</dbReference>
<keyword evidence="8" id="KW-0175">Coiled coil</keyword>
<feature type="transmembrane region" description="Helical" evidence="9">
    <location>
        <begin position="364"/>
        <end position="390"/>
    </location>
</feature>
<keyword evidence="7 9" id="KW-0472">Membrane</keyword>
<evidence type="ECO:0000256" key="8">
    <source>
        <dbReference type="SAM" id="Coils"/>
    </source>
</evidence>
<dbReference type="GO" id="GO:0051117">
    <property type="term" value="F:ATPase binding"/>
    <property type="evidence" value="ECO:0007669"/>
    <property type="project" value="TreeGrafter"/>
</dbReference>
<dbReference type="Gene3D" id="3.30.70.2170">
    <property type="match status" value="1"/>
</dbReference>
<comment type="subcellular location">
    <subcellularLocation>
        <location evidence="1">Membrane</location>
        <topology evidence="1">Multi-pass membrane protein</topology>
    </subcellularLocation>
</comment>
<evidence type="ECO:0000256" key="2">
    <source>
        <dbReference type="ARBA" id="ARBA00009904"/>
    </source>
</evidence>
<dbReference type="Proteomes" id="UP000253208">
    <property type="component" value="Unassembled WGS sequence"/>
</dbReference>
<reference evidence="10 11" key="1">
    <citation type="submission" date="2018-02" db="EMBL/GenBank/DDBJ databases">
        <title>Complete genome sequencing of Faecalibacterium prausnitzii strains isolated from the human gut.</title>
        <authorList>
            <person name="Fitzgerald B.C."/>
            <person name="Shkoporov A.N."/>
            <person name="Ross P.R."/>
            <person name="Hill C."/>
        </authorList>
    </citation>
    <scope>NUCLEOTIDE SEQUENCE [LARGE SCALE GENOMIC DNA]</scope>
    <source>
        <strain evidence="10 11">APC942/31-1</strain>
    </source>
</reference>
<proteinExistence type="inferred from homology"/>
<protein>
    <submittedName>
        <fullName evidence="10">V-type ATP synthase subunit I</fullName>
    </submittedName>
</protein>
<dbReference type="GO" id="GO:0033179">
    <property type="term" value="C:proton-transporting V-type ATPase, V0 domain"/>
    <property type="evidence" value="ECO:0007669"/>
    <property type="project" value="InterPro"/>
</dbReference>
<comment type="caution">
    <text evidence="10">The sequence shown here is derived from an EMBL/GenBank/DDBJ whole genome shotgun (WGS) entry which is preliminary data.</text>
</comment>
<dbReference type="AlphaFoldDB" id="A0A367G531"/>
<dbReference type="RefSeq" id="WP_114001802.1">
    <property type="nucleotide sequence ID" value="NZ_PSQG01000005.1"/>
</dbReference>